<feature type="domain" description="C2H2-type" evidence="2">
    <location>
        <begin position="8"/>
        <end position="36"/>
    </location>
</feature>
<proteinExistence type="predicted"/>
<protein>
    <recommendedName>
        <fullName evidence="2">C2H2-type domain-containing protein</fullName>
    </recommendedName>
</protein>
<reference evidence="3 4" key="1">
    <citation type="submission" date="2011-02" db="EMBL/GenBank/DDBJ databases">
        <title>The Genome Sequence of Sphaeroforma arctica JP610.</title>
        <authorList>
            <consortium name="The Broad Institute Genome Sequencing Platform"/>
            <person name="Russ C."/>
            <person name="Cuomo C."/>
            <person name="Young S.K."/>
            <person name="Zeng Q."/>
            <person name="Gargeya S."/>
            <person name="Alvarado L."/>
            <person name="Berlin A."/>
            <person name="Chapman S.B."/>
            <person name="Chen Z."/>
            <person name="Freedman E."/>
            <person name="Gellesch M."/>
            <person name="Goldberg J."/>
            <person name="Griggs A."/>
            <person name="Gujja S."/>
            <person name="Heilman E."/>
            <person name="Heiman D."/>
            <person name="Howarth C."/>
            <person name="Mehta T."/>
            <person name="Neiman D."/>
            <person name="Pearson M."/>
            <person name="Roberts A."/>
            <person name="Saif S."/>
            <person name="Shea T."/>
            <person name="Shenoy N."/>
            <person name="Sisk P."/>
            <person name="Stolte C."/>
            <person name="Sykes S."/>
            <person name="White J."/>
            <person name="Yandava C."/>
            <person name="Burger G."/>
            <person name="Gray M.W."/>
            <person name="Holland P.W.H."/>
            <person name="King N."/>
            <person name="Lang F.B.F."/>
            <person name="Roger A.J."/>
            <person name="Ruiz-Trillo I."/>
            <person name="Haas B."/>
            <person name="Nusbaum C."/>
            <person name="Birren B."/>
        </authorList>
    </citation>
    <scope>NUCLEOTIDE SEQUENCE [LARGE SCALE GENOMIC DNA]</scope>
    <source>
        <strain evidence="3 4">JP610</strain>
    </source>
</reference>
<dbReference type="AlphaFoldDB" id="A0A0L0GBI0"/>
<accession>A0A0L0GBI0</accession>
<dbReference type="RefSeq" id="XP_014160278.1">
    <property type="nucleotide sequence ID" value="XM_014304803.1"/>
</dbReference>
<keyword evidence="4" id="KW-1185">Reference proteome</keyword>
<evidence type="ECO:0000313" key="3">
    <source>
        <dbReference type="EMBL" id="KNC86377.1"/>
    </source>
</evidence>
<dbReference type="InterPro" id="IPR013087">
    <property type="entry name" value="Znf_C2H2_type"/>
</dbReference>
<dbReference type="GO" id="GO:0008270">
    <property type="term" value="F:zinc ion binding"/>
    <property type="evidence" value="ECO:0007669"/>
    <property type="project" value="UniProtKB-KW"/>
</dbReference>
<sequence length="374" mass="41482">MHTEDEEYECEFCHGVFGSNLERMLHKRMIHQVEVTQQIMHQAELDYEQAQAGATQTNAAAAETDVTSESVEEPANLALPRLGAVVPPVSSSDPPMPAWMVNADAHPTTHAERRRAELLEQEVIIRKSQIELQENREVLREFAQLAAAHNDMMEDQVYMLEDIKVAVNKSVQEVANDIVKTTAVTISEVMAETTAKAAAALQLKDEQCHAQLEAQEKERAEQIVDNDKKVEQAAGAGVAGIAEAREKAIAEINRAKTEAVAELGEMFSRIEFMMQVLLDRLPSKNYGVAPEACDMESTTGAALISYLDPESRCSTEQQFVPYYLSHSTFSTLKAPVSRKRVLVEMSEGLADMYLKAMAIPKTSRLDIRDSDSDN</sequence>
<organism evidence="3 4">
    <name type="scientific">Sphaeroforma arctica JP610</name>
    <dbReference type="NCBI Taxonomy" id="667725"/>
    <lineage>
        <taxon>Eukaryota</taxon>
        <taxon>Ichthyosporea</taxon>
        <taxon>Ichthyophonida</taxon>
        <taxon>Sphaeroforma</taxon>
    </lineage>
</organism>
<name>A0A0L0GBI0_9EUKA</name>
<dbReference type="GeneID" id="25901976"/>
<dbReference type="EMBL" id="KQ241654">
    <property type="protein sequence ID" value="KNC86377.1"/>
    <property type="molecule type" value="Genomic_DNA"/>
</dbReference>
<gene>
    <name evidence="3" type="ORF">SARC_01472</name>
</gene>
<evidence type="ECO:0000259" key="2">
    <source>
        <dbReference type="PROSITE" id="PS50157"/>
    </source>
</evidence>
<keyword evidence="1" id="KW-0479">Metal-binding</keyword>
<evidence type="ECO:0000256" key="1">
    <source>
        <dbReference type="PROSITE-ProRule" id="PRU00042"/>
    </source>
</evidence>
<keyword evidence="1" id="KW-0863">Zinc-finger</keyword>
<evidence type="ECO:0000313" key="4">
    <source>
        <dbReference type="Proteomes" id="UP000054560"/>
    </source>
</evidence>
<keyword evidence="1" id="KW-0862">Zinc</keyword>
<dbReference type="PROSITE" id="PS00028">
    <property type="entry name" value="ZINC_FINGER_C2H2_1"/>
    <property type="match status" value="1"/>
</dbReference>
<dbReference type="PROSITE" id="PS50157">
    <property type="entry name" value="ZINC_FINGER_C2H2_2"/>
    <property type="match status" value="1"/>
</dbReference>
<dbReference type="Proteomes" id="UP000054560">
    <property type="component" value="Unassembled WGS sequence"/>
</dbReference>